<dbReference type="InterPro" id="IPR002035">
    <property type="entry name" value="VWF_A"/>
</dbReference>
<name>A0A0S7BI08_9CHLR</name>
<feature type="signal peptide" evidence="2">
    <location>
        <begin position="1"/>
        <end position="31"/>
    </location>
</feature>
<evidence type="ECO:0000259" key="3">
    <source>
        <dbReference type="PROSITE" id="PS50234"/>
    </source>
</evidence>
<keyword evidence="1" id="KW-0812">Transmembrane</keyword>
<evidence type="ECO:0000313" key="5">
    <source>
        <dbReference type="Proteomes" id="UP000055060"/>
    </source>
</evidence>
<evidence type="ECO:0000313" key="4">
    <source>
        <dbReference type="EMBL" id="GAP13178.1"/>
    </source>
</evidence>
<dbReference type="SUPFAM" id="SSF53300">
    <property type="entry name" value="vWA-like"/>
    <property type="match status" value="1"/>
</dbReference>
<dbReference type="EMBL" id="DF967972">
    <property type="protein sequence ID" value="GAP13178.1"/>
    <property type="molecule type" value="Genomic_DNA"/>
</dbReference>
<dbReference type="PROSITE" id="PS50234">
    <property type="entry name" value="VWFA"/>
    <property type="match status" value="1"/>
</dbReference>
<dbReference type="STRING" id="360412.LARV_00929"/>
<dbReference type="Gene3D" id="3.40.50.410">
    <property type="entry name" value="von Willebrand factor, type A domain"/>
    <property type="match status" value="1"/>
</dbReference>
<feature type="transmembrane region" description="Helical" evidence="1">
    <location>
        <begin position="746"/>
        <end position="769"/>
    </location>
</feature>
<keyword evidence="1" id="KW-0472">Membrane</keyword>
<keyword evidence="1" id="KW-1133">Transmembrane helix</keyword>
<accession>A0A0S7BI08</accession>
<evidence type="ECO:0000256" key="1">
    <source>
        <dbReference type="SAM" id="Phobius"/>
    </source>
</evidence>
<dbReference type="InterPro" id="IPR036465">
    <property type="entry name" value="vWFA_dom_sf"/>
</dbReference>
<dbReference type="CDD" id="cd00198">
    <property type="entry name" value="vWFA"/>
    <property type="match status" value="1"/>
</dbReference>
<keyword evidence="2" id="KW-0732">Signal</keyword>
<organism evidence="4">
    <name type="scientific">Longilinea arvoryzae</name>
    <dbReference type="NCBI Taxonomy" id="360412"/>
    <lineage>
        <taxon>Bacteria</taxon>
        <taxon>Bacillati</taxon>
        <taxon>Chloroflexota</taxon>
        <taxon>Anaerolineae</taxon>
        <taxon>Anaerolineales</taxon>
        <taxon>Anaerolineaceae</taxon>
        <taxon>Longilinea</taxon>
    </lineage>
</organism>
<evidence type="ECO:0000256" key="2">
    <source>
        <dbReference type="SAM" id="SignalP"/>
    </source>
</evidence>
<sequence length="874" mass="96618">MAMATCFRKKIILFVLTCLLVTLLPASSAQAMPVTVLPAQVEADEESVCTSSQVVLIIDQSQSMDLRNDPNDLRFYIPMYVADILARNYINARMTANRLDRPMTVQMAVIQFASKATIGLDWTTISPVDYAAWQGQRDQILAQGLLTADDYLSMVPLISNGTNMQAAFDKVAELIDRAAPQVEGCPRRTYLMLTDGNPDSNGDPIREPLLGEYMDNVKSLVDGKLLGDGSALYVTAINDSSDNYWRVTEKYWMGITHESERTELDEPERAAKVSTRAEIGLRMSNIVNFRLDRGVVNAQVGPNVVPPYLERVIFTFFKPDRDNVIELTDPQGRVLTAGPDVVVTGLDEGIQTIELIRPEPGIYQLATTASSGDYYITKDMIFIKTSMQSDMSRLYQFGCFPIEISLVDSENRPIPRYDDPRYALKVEATLKSAASGESMALPLAYDSATGKITGIFTPVYTGDNQLSITAVAMDDYQEKWTVLKPPFADFDLYVDRLVISTGEAENAENSACSPAQYSPINMPVQFIVAGSGVPVNLCVKPEIEVKGKSFESLQVIGPDADGVYTLSGLPQNSGEQSLLITAVGANPTSGQLVDIATASTSVALQPGHQYDLSIHDMGMRTSGLLNWLNRQMTKINGDPEPDVRVIGRQLFFTRPQVTLKASLMEGNTPAQSSDLLPVAQLVPQQGEAVQADGWQYSDGVWNAVFQSVPLGQYDLQLTYPAAPCGAHIQVNQTLRTVRVVAGLGEWIVWLVLGLLALIGLVLLICWLLCRFWNPASGWIGVLDNNNHTVWKFTLEGSSCWNLEKPAVVNCSIVRIKIYGVFHIRGFYRLRIYCLDPNTNREKLVIDVIVNLKELNTRVGGYRIKWVQDLNQLPF</sequence>
<proteinExistence type="predicted"/>
<reference evidence="4" key="1">
    <citation type="submission" date="2015-07" db="EMBL/GenBank/DDBJ databases">
        <title>Draft Genome Sequences of Anaerolinea thermolimosa IMO-1, Bellilinea caldifistulae GOMI-1, Leptolinea tardivitalis YMTK-2, Levilinea saccharolytica KIBI-1,Longilinea arvoryzae KOME-1, Previously Described as Members of the Anaerolineaceae (Chloroflexi).</title>
        <authorList>
            <person name="Sekiguchi Y."/>
            <person name="Ohashi A."/>
            <person name="Matsuura N."/>
            <person name="Tourlousse M.D."/>
        </authorList>
    </citation>
    <scope>NUCLEOTIDE SEQUENCE [LARGE SCALE GENOMIC DNA]</scope>
    <source>
        <strain evidence="4">KOME-1</strain>
    </source>
</reference>
<protein>
    <submittedName>
        <fullName evidence="4">Protein containg von Willebrand factor type A domain</fullName>
    </submittedName>
</protein>
<dbReference type="AlphaFoldDB" id="A0A0S7BI08"/>
<dbReference type="Proteomes" id="UP000055060">
    <property type="component" value="Unassembled WGS sequence"/>
</dbReference>
<feature type="chain" id="PRO_5006632956" evidence="2">
    <location>
        <begin position="32"/>
        <end position="874"/>
    </location>
</feature>
<gene>
    <name evidence="4" type="ORF">LARV_00929</name>
</gene>
<feature type="domain" description="VWFA" evidence="3">
    <location>
        <begin position="53"/>
        <end position="242"/>
    </location>
</feature>
<keyword evidence="5" id="KW-1185">Reference proteome</keyword>